<dbReference type="GeneID" id="36553865"/>
<keyword evidence="2" id="KW-1133">Transmembrane helix</keyword>
<dbReference type="RefSeq" id="XP_024709493.1">
    <property type="nucleotide sequence ID" value="XM_024846166.1"/>
</dbReference>
<feature type="compositionally biased region" description="Polar residues" evidence="1">
    <location>
        <begin position="698"/>
        <end position="711"/>
    </location>
</feature>
<dbReference type="PANTHER" id="PTHR31145:SF8">
    <property type="entry name" value="INTEGRAL MEMBRANE PROTEIN (AFU_ORTHOLOGUE AFUA_2G17475)"/>
    <property type="match status" value="1"/>
</dbReference>
<accession>A0A2I2GMR8</accession>
<sequence>MLIAMLLTLLLVWSHLGQAVFVRHFPCAPTDAPPVNPMFDPISLSAELDVSDSTTLSLRLYSDILEYDECQALGDAYAEPIVNVSVLGHPVGVQKQSSARCPTVPSMDAPRWDPRIHSEFLVSYSLDSPHRFSTLATTFRVPLNNGTELACVAANITPDLGSTAVKLLKGIPLTIMLLSVIIAAGIKFYMSRQSSIFRYEIANSSHDPAESFLPGLGDCLQYLQFIFMSGCLTLLYPGYFRPVVSQLAWSSLIYANGPITHQFIYPGVEKGIYTFNGTYGLEEMAQILGATTMSDLWPNAIINLSVMVLVVVVIIQIASLLKWMWRLFPFWGPPKPFEPRTEFLAHMQHAGWSVLRMVLYYYPLPIATFSLYQPLMTYFPVYRSFLAVSVVALLGVSLGFLVRYLKAHGRQDSFFSESTLPGRSTRKWFFDALYGLPLIRGVAIGALQVSGIGQIIILIACEIALIVCLLLYRKNGSVWKPIGLSAVRLTTMAMSCAFLPSVGLNEGSKGLVGYFILSLHASALILGFLVPSLLNCAMYILVRLGVLDSHFIDMKPDQQNAPVFGLNQLSRRSKRGTSFSHLPPLSPPDQSITAYITHTPLPRPGSSEGELCIADDASQFYRAPRRNPSSYAPTDGTRTIRSMPSSSDMGDSAGDSGGSSMELIEEDEDDLASDRASNVDYSVRESDQYYRRTRIVMGSNQSADTGSQSKPPRTLPRWKQRKPKEKGFEVIRPGRPPSEG</sequence>
<feature type="transmembrane region" description="Helical" evidence="2">
    <location>
        <begin position="382"/>
        <end position="405"/>
    </location>
</feature>
<keyword evidence="2" id="KW-0812">Transmembrane</keyword>
<feature type="signal peptide" evidence="3">
    <location>
        <begin position="1"/>
        <end position="19"/>
    </location>
</feature>
<evidence type="ECO:0000256" key="2">
    <source>
        <dbReference type="SAM" id="Phobius"/>
    </source>
</evidence>
<organism evidence="5 6">
    <name type="scientific">Aspergillus steynii IBT 23096</name>
    <dbReference type="NCBI Taxonomy" id="1392250"/>
    <lineage>
        <taxon>Eukaryota</taxon>
        <taxon>Fungi</taxon>
        <taxon>Dikarya</taxon>
        <taxon>Ascomycota</taxon>
        <taxon>Pezizomycotina</taxon>
        <taxon>Eurotiomycetes</taxon>
        <taxon>Eurotiomycetidae</taxon>
        <taxon>Eurotiales</taxon>
        <taxon>Aspergillaceae</taxon>
        <taxon>Aspergillus</taxon>
        <taxon>Aspergillus subgen. Circumdati</taxon>
    </lineage>
</organism>
<dbReference type="EMBL" id="MSFO01000001">
    <property type="protein sequence ID" value="PLB54191.1"/>
    <property type="molecule type" value="Genomic_DNA"/>
</dbReference>
<keyword evidence="3" id="KW-0732">Signal</keyword>
<feature type="compositionally biased region" description="Polar residues" evidence="1">
    <location>
        <begin position="627"/>
        <end position="640"/>
    </location>
</feature>
<feature type="transmembrane region" description="Helical" evidence="2">
    <location>
        <begin position="484"/>
        <end position="502"/>
    </location>
</feature>
<comment type="caution">
    <text evidence="5">The sequence shown here is derived from an EMBL/GenBank/DDBJ whole genome shotgun (WGS) entry which is preliminary data.</text>
</comment>
<evidence type="ECO:0000313" key="5">
    <source>
        <dbReference type="EMBL" id="PLB54191.1"/>
    </source>
</evidence>
<feature type="region of interest" description="Disordered" evidence="1">
    <location>
        <begin position="623"/>
        <end position="740"/>
    </location>
</feature>
<dbReference type="GO" id="GO:0016020">
    <property type="term" value="C:membrane"/>
    <property type="evidence" value="ECO:0007669"/>
    <property type="project" value="TreeGrafter"/>
</dbReference>
<dbReference type="STRING" id="1392250.A0A2I2GMR8"/>
<dbReference type="Pfam" id="PF06011">
    <property type="entry name" value="TRP"/>
    <property type="match status" value="1"/>
</dbReference>
<dbReference type="InterPro" id="IPR010308">
    <property type="entry name" value="TRP_C"/>
</dbReference>
<name>A0A2I2GMR8_9EURO</name>
<evidence type="ECO:0000256" key="3">
    <source>
        <dbReference type="SAM" id="SignalP"/>
    </source>
</evidence>
<reference evidence="5 6" key="1">
    <citation type="submission" date="2016-12" db="EMBL/GenBank/DDBJ databases">
        <title>The genomes of Aspergillus section Nigri reveals drivers in fungal speciation.</title>
        <authorList>
            <consortium name="DOE Joint Genome Institute"/>
            <person name="Vesth T.C."/>
            <person name="Nybo J."/>
            <person name="Theobald S."/>
            <person name="Brandl J."/>
            <person name="Frisvad J.C."/>
            <person name="Nielsen K.F."/>
            <person name="Lyhne E.K."/>
            <person name="Kogle M.E."/>
            <person name="Kuo A."/>
            <person name="Riley R."/>
            <person name="Clum A."/>
            <person name="Nolan M."/>
            <person name="Lipzen A."/>
            <person name="Salamov A."/>
            <person name="Henrissat B."/>
            <person name="Wiebenga A."/>
            <person name="De Vries R.P."/>
            <person name="Grigoriev I.V."/>
            <person name="Mortensen U.H."/>
            <person name="Andersen M.R."/>
            <person name="Baker S.E."/>
        </authorList>
    </citation>
    <scope>NUCLEOTIDE SEQUENCE [LARGE SCALE GENOMIC DNA]</scope>
    <source>
        <strain evidence="5 6">IBT 23096</strain>
    </source>
</reference>
<gene>
    <name evidence="5" type="ORF">P170DRAFT_397304</name>
</gene>
<dbReference type="InterPro" id="IPR040241">
    <property type="entry name" value="TRP_Flc/Pkd2-like"/>
</dbReference>
<feature type="transmembrane region" description="Helical" evidence="2">
    <location>
        <begin position="170"/>
        <end position="190"/>
    </location>
</feature>
<proteinExistence type="predicted"/>
<keyword evidence="6" id="KW-1185">Reference proteome</keyword>
<dbReference type="AlphaFoldDB" id="A0A2I2GMR8"/>
<feature type="transmembrane region" description="Helical" evidence="2">
    <location>
        <begin position="452"/>
        <end position="472"/>
    </location>
</feature>
<evidence type="ECO:0000259" key="4">
    <source>
        <dbReference type="Pfam" id="PF06011"/>
    </source>
</evidence>
<keyword evidence="2" id="KW-0472">Membrane</keyword>
<feature type="transmembrane region" description="Helical" evidence="2">
    <location>
        <begin position="514"/>
        <end position="542"/>
    </location>
</feature>
<feature type="chain" id="PRO_5014156019" description="TRP C-terminal domain-containing protein" evidence="3">
    <location>
        <begin position="20"/>
        <end position="740"/>
    </location>
</feature>
<evidence type="ECO:0000313" key="6">
    <source>
        <dbReference type="Proteomes" id="UP000234275"/>
    </source>
</evidence>
<dbReference type="Proteomes" id="UP000234275">
    <property type="component" value="Unassembled WGS sequence"/>
</dbReference>
<dbReference type="PANTHER" id="PTHR31145">
    <property type="entry name" value="INTEGRAL MEMBRANE PROTEIN (AFU_ORTHOLOGUE AFUA_7G01610)"/>
    <property type="match status" value="1"/>
</dbReference>
<dbReference type="VEuPathDB" id="FungiDB:P170DRAFT_397304"/>
<dbReference type="OrthoDB" id="269822at2759"/>
<evidence type="ECO:0000256" key="1">
    <source>
        <dbReference type="SAM" id="MobiDB-lite"/>
    </source>
</evidence>
<feature type="compositionally biased region" description="Low complexity" evidence="1">
    <location>
        <begin position="642"/>
        <end position="661"/>
    </location>
</feature>
<dbReference type="GO" id="GO:0055085">
    <property type="term" value="P:transmembrane transport"/>
    <property type="evidence" value="ECO:0007669"/>
    <property type="project" value="TreeGrafter"/>
</dbReference>
<protein>
    <recommendedName>
        <fullName evidence="4">TRP C-terminal domain-containing protein</fullName>
    </recommendedName>
</protein>
<feature type="domain" description="TRP C-terminal" evidence="4">
    <location>
        <begin position="423"/>
        <end position="540"/>
    </location>
</feature>
<feature type="transmembrane region" description="Helical" evidence="2">
    <location>
        <begin position="300"/>
        <end position="323"/>
    </location>
</feature>